<evidence type="ECO:0000256" key="4">
    <source>
        <dbReference type="ARBA" id="ARBA00022553"/>
    </source>
</evidence>
<keyword evidence="5" id="KW-0808">Transferase</keyword>
<dbReference type="SMART" id="SM00304">
    <property type="entry name" value="HAMP"/>
    <property type="match status" value="1"/>
</dbReference>
<dbReference type="Gene3D" id="3.30.450.40">
    <property type="match status" value="3"/>
</dbReference>
<keyword evidence="6" id="KW-0418">Kinase</keyword>
<comment type="catalytic activity">
    <reaction evidence="1">
        <text>ATP + protein L-histidine = ADP + protein N-phospho-L-histidine.</text>
        <dbReference type="EC" id="2.7.13.3"/>
    </reaction>
</comment>
<sequence>MNILTSSIFNRLVLTLIVAVVVPASLIGIAITNIALETNEQTISAYVAENGSLRERNILGSLERARLNQFNFVSEFLNDPILYSLFARGQQEQSTYAIGNFLLTHLLATSEVPFDGAWILQLDGSVLTSAFTDTGEVTPTPATTPTDETYQLGLQLIRQATDTQAMVVSQAEDDVIIEIVSPLTINGTDVALLVTRLDTLDLFLPALEPTGTDISTYSYLILPPEEGISTEQSIIVPGAVREAGLVTTNSLQAQGPQLALSGNPQSVLTYTVTDSQGNPREVIGYFATIQVQGLSFFVITELDRATINDALFIQLGTISSTMVLVSGLVVLILAFFLSRVLVNPINRLSQAAQDIRRRDYSTPLIGMSRQDEIGQLVSNFSRTRDDIRQYDHDMQERLQALTRDLRITQEISQSITHQRDVQTLMNQIVNLIVARFDQIYHAQIFLVDDAQEYAILRASTGEAGNQLLARGHRLAVGSISVIGQVTDEGTVVVARDTAMSQIHRRNEFLQDTRAELAIPLQIGERIIGALDVQSRQSDSFDEDMINALKMLADQLTIAIENANLYTQSQRLLRDTEQTWQETSYHRWAEYLRRQRRDVISSQMGHQTDYNFDELIQLASRDGRVAVGSPTERGTVPFVIPIKLREQILGFAEYEVRQEDFQPDTVLLAEELVNRLALGIDNARLFNESQQTAERERIVNEISARITGKTDIEDILQTAVQEVSRVLHTPNVGVRLQRTNQTGNGANNGTPSRRRTSDKPSPKKSPLT</sequence>
<dbReference type="InterPro" id="IPR003018">
    <property type="entry name" value="GAF"/>
</dbReference>
<evidence type="ECO:0000256" key="5">
    <source>
        <dbReference type="ARBA" id="ARBA00022679"/>
    </source>
</evidence>
<dbReference type="GO" id="GO:0007165">
    <property type="term" value="P:signal transduction"/>
    <property type="evidence" value="ECO:0007669"/>
    <property type="project" value="InterPro"/>
</dbReference>
<accession>A0A7S8IDB1</accession>
<feature type="domain" description="HAMP" evidence="10">
    <location>
        <begin position="339"/>
        <end position="392"/>
    </location>
</feature>
<dbReference type="Gene3D" id="6.10.340.10">
    <property type="match status" value="1"/>
</dbReference>
<dbReference type="PANTHER" id="PTHR45528">
    <property type="entry name" value="SENSOR HISTIDINE KINASE CPXA"/>
    <property type="match status" value="1"/>
</dbReference>
<dbReference type="Pfam" id="PF13185">
    <property type="entry name" value="GAF_2"/>
    <property type="match status" value="1"/>
</dbReference>
<comment type="subcellular location">
    <subcellularLocation>
        <location evidence="2">Membrane</location>
        <topology evidence="2">Multi-pass membrane protein</topology>
    </subcellularLocation>
</comment>
<feature type="transmembrane region" description="Helical" evidence="9">
    <location>
        <begin position="311"/>
        <end position="337"/>
    </location>
</feature>
<proteinExistence type="predicted"/>
<dbReference type="InterPro" id="IPR003660">
    <property type="entry name" value="HAMP_dom"/>
</dbReference>
<gene>
    <name evidence="11" type="ORF">G4Y79_22360</name>
</gene>
<dbReference type="SUPFAM" id="SSF55781">
    <property type="entry name" value="GAF domain-like"/>
    <property type="match status" value="3"/>
</dbReference>
<dbReference type="GO" id="GO:0016020">
    <property type="term" value="C:membrane"/>
    <property type="evidence" value="ECO:0007669"/>
    <property type="project" value="UniProtKB-SubCell"/>
</dbReference>
<keyword evidence="4" id="KW-0597">Phosphoprotein</keyword>
<dbReference type="EC" id="2.7.13.3" evidence="3"/>
<evidence type="ECO:0000256" key="7">
    <source>
        <dbReference type="ARBA" id="ARBA00023136"/>
    </source>
</evidence>
<dbReference type="SMART" id="SM00065">
    <property type="entry name" value="GAF"/>
    <property type="match status" value="1"/>
</dbReference>
<feature type="transmembrane region" description="Helical" evidence="9">
    <location>
        <begin position="12"/>
        <end position="36"/>
    </location>
</feature>
<dbReference type="GO" id="GO:0004673">
    <property type="term" value="F:protein histidine kinase activity"/>
    <property type="evidence" value="ECO:0007669"/>
    <property type="project" value="UniProtKB-EC"/>
</dbReference>
<feature type="transmembrane region" description="Helical" evidence="9">
    <location>
        <begin position="282"/>
        <end position="299"/>
    </location>
</feature>
<evidence type="ECO:0000313" key="12">
    <source>
        <dbReference type="Proteomes" id="UP000594468"/>
    </source>
</evidence>
<keyword evidence="7 9" id="KW-0472">Membrane</keyword>
<reference evidence="11 12" key="1">
    <citation type="submission" date="2020-02" db="EMBL/GenBank/DDBJ databases">
        <authorList>
            <person name="Zheng R.K."/>
            <person name="Sun C.M."/>
        </authorList>
    </citation>
    <scope>NUCLEOTIDE SEQUENCE [LARGE SCALE GENOMIC DNA]</scope>
    <source>
        <strain evidence="12">rifampicinis</strain>
    </source>
</reference>
<feature type="compositionally biased region" description="Low complexity" evidence="8">
    <location>
        <begin position="738"/>
        <end position="749"/>
    </location>
</feature>
<dbReference type="PROSITE" id="PS50885">
    <property type="entry name" value="HAMP"/>
    <property type="match status" value="1"/>
</dbReference>
<evidence type="ECO:0000256" key="6">
    <source>
        <dbReference type="ARBA" id="ARBA00022777"/>
    </source>
</evidence>
<evidence type="ECO:0000256" key="2">
    <source>
        <dbReference type="ARBA" id="ARBA00004141"/>
    </source>
</evidence>
<evidence type="ECO:0000256" key="8">
    <source>
        <dbReference type="SAM" id="MobiDB-lite"/>
    </source>
</evidence>
<name>A0A7S8IDB1_9CHLR</name>
<evidence type="ECO:0000256" key="1">
    <source>
        <dbReference type="ARBA" id="ARBA00000085"/>
    </source>
</evidence>
<dbReference type="EMBL" id="CP062983">
    <property type="protein sequence ID" value="QPC82395.1"/>
    <property type="molecule type" value="Genomic_DNA"/>
</dbReference>
<evidence type="ECO:0000259" key="10">
    <source>
        <dbReference type="PROSITE" id="PS50885"/>
    </source>
</evidence>
<evidence type="ECO:0000256" key="9">
    <source>
        <dbReference type="SAM" id="Phobius"/>
    </source>
</evidence>
<feature type="region of interest" description="Disordered" evidence="8">
    <location>
        <begin position="730"/>
        <end position="767"/>
    </location>
</feature>
<dbReference type="CDD" id="cd06225">
    <property type="entry name" value="HAMP"/>
    <property type="match status" value="1"/>
</dbReference>
<protein>
    <recommendedName>
        <fullName evidence="3">histidine kinase</fullName>
        <ecNumber evidence="3">2.7.13.3</ecNumber>
    </recommendedName>
</protein>
<evidence type="ECO:0000313" key="11">
    <source>
        <dbReference type="EMBL" id="QPC82395.1"/>
    </source>
</evidence>
<dbReference type="Proteomes" id="UP000594468">
    <property type="component" value="Chromosome"/>
</dbReference>
<dbReference type="InterPro" id="IPR029016">
    <property type="entry name" value="GAF-like_dom_sf"/>
</dbReference>
<keyword evidence="12" id="KW-1185">Reference proteome</keyword>
<dbReference type="RefSeq" id="WP_195170464.1">
    <property type="nucleotide sequence ID" value="NZ_CP062983.1"/>
</dbReference>
<dbReference type="Pfam" id="PF00672">
    <property type="entry name" value="HAMP"/>
    <property type="match status" value="1"/>
</dbReference>
<dbReference type="AlphaFoldDB" id="A0A7S8IDB1"/>
<keyword evidence="9" id="KW-1133">Transmembrane helix</keyword>
<keyword evidence="9" id="KW-0812">Transmembrane</keyword>
<organism evidence="11 12">
    <name type="scientific">Phototrophicus methaneseepsis</name>
    <dbReference type="NCBI Taxonomy" id="2710758"/>
    <lineage>
        <taxon>Bacteria</taxon>
        <taxon>Bacillati</taxon>
        <taxon>Chloroflexota</taxon>
        <taxon>Candidatus Thermofontia</taxon>
        <taxon>Phototrophicales</taxon>
        <taxon>Phototrophicaceae</taxon>
        <taxon>Phototrophicus</taxon>
    </lineage>
</organism>
<evidence type="ECO:0000256" key="3">
    <source>
        <dbReference type="ARBA" id="ARBA00012438"/>
    </source>
</evidence>
<dbReference type="SUPFAM" id="SSF158472">
    <property type="entry name" value="HAMP domain-like"/>
    <property type="match status" value="1"/>
</dbReference>
<dbReference type="KEGG" id="pmet:G4Y79_22360"/>
<dbReference type="PANTHER" id="PTHR45528:SF9">
    <property type="entry name" value="SENSOR HISTIDINE KINASE YBDK"/>
    <property type="match status" value="1"/>
</dbReference>
<dbReference type="InterPro" id="IPR050398">
    <property type="entry name" value="HssS/ArlS-like"/>
</dbReference>